<evidence type="ECO:0000313" key="1">
    <source>
        <dbReference type="EMBL" id="KIM75883.1"/>
    </source>
</evidence>
<dbReference type="HOGENOM" id="CLU_1644364_0_0_1"/>
<keyword evidence="2" id="KW-1185">Reference proteome</keyword>
<evidence type="ECO:0000313" key="2">
    <source>
        <dbReference type="Proteomes" id="UP000054166"/>
    </source>
</evidence>
<organism evidence="1 2">
    <name type="scientific">Piloderma croceum (strain F 1598)</name>
    <dbReference type="NCBI Taxonomy" id="765440"/>
    <lineage>
        <taxon>Eukaryota</taxon>
        <taxon>Fungi</taxon>
        <taxon>Dikarya</taxon>
        <taxon>Basidiomycota</taxon>
        <taxon>Agaricomycotina</taxon>
        <taxon>Agaricomycetes</taxon>
        <taxon>Agaricomycetidae</taxon>
        <taxon>Atheliales</taxon>
        <taxon>Atheliaceae</taxon>
        <taxon>Piloderma</taxon>
    </lineage>
</organism>
<protein>
    <submittedName>
        <fullName evidence="1">Uncharacterized protein</fullName>
    </submittedName>
</protein>
<reference evidence="2" key="2">
    <citation type="submission" date="2015-01" db="EMBL/GenBank/DDBJ databases">
        <title>Evolutionary Origins and Diversification of the Mycorrhizal Mutualists.</title>
        <authorList>
            <consortium name="DOE Joint Genome Institute"/>
            <consortium name="Mycorrhizal Genomics Consortium"/>
            <person name="Kohler A."/>
            <person name="Kuo A."/>
            <person name="Nagy L.G."/>
            <person name="Floudas D."/>
            <person name="Copeland A."/>
            <person name="Barry K.W."/>
            <person name="Cichocki N."/>
            <person name="Veneault-Fourrey C."/>
            <person name="LaButti K."/>
            <person name="Lindquist E.A."/>
            <person name="Lipzen A."/>
            <person name="Lundell T."/>
            <person name="Morin E."/>
            <person name="Murat C."/>
            <person name="Riley R."/>
            <person name="Ohm R."/>
            <person name="Sun H."/>
            <person name="Tunlid A."/>
            <person name="Henrissat B."/>
            <person name="Grigoriev I.V."/>
            <person name="Hibbett D.S."/>
            <person name="Martin F."/>
        </authorList>
    </citation>
    <scope>NUCLEOTIDE SEQUENCE [LARGE SCALE GENOMIC DNA]</scope>
    <source>
        <strain evidence="2">F 1598</strain>
    </source>
</reference>
<name>A0A0C3APP1_PILCF</name>
<dbReference type="InParanoid" id="A0A0C3APP1"/>
<reference evidence="1 2" key="1">
    <citation type="submission" date="2014-04" db="EMBL/GenBank/DDBJ databases">
        <authorList>
            <consortium name="DOE Joint Genome Institute"/>
            <person name="Kuo A."/>
            <person name="Tarkka M."/>
            <person name="Buscot F."/>
            <person name="Kohler A."/>
            <person name="Nagy L.G."/>
            <person name="Floudas D."/>
            <person name="Copeland A."/>
            <person name="Barry K.W."/>
            <person name="Cichocki N."/>
            <person name="Veneault-Fourrey C."/>
            <person name="LaButti K."/>
            <person name="Lindquist E.A."/>
            <person name="Lipzen A."/>
            <person name="Lundell T."/>
            <person name="Morin E."/>
            <person name="Murat C."/>
            <person name="Sun H."/>
            <person name="Tunlid A."/>
            <person name="Henrissat B."/>
            <person name="Grigoriev I.V."/>
            <person name="Hibbett D.S."/>
            <person name="Martin F."/>
            <person name="Nordberg H.P."/>
            <person name="Cantor M.N."/>
            <person name="Hua S.X."/>
        </authorList>
    </citation>
    <scope>NUCLEOTIDE SEQUENCE [LARGE SCALE GENOMIC DNA]</scope>
    <source>
        <strain evidence="1 2">F 1598</strain>
    </source>
</reference>
<dbReference type="AlphaFoldDB" id="A0A0C3APP1"/>
<dbReference type="Proteomes" id="UP000054166">
    <property type="component" value="Unassembled WGS sequence"/>
</dbReference>
<dbReference type="EMBL" id="KN833041">
    <property type="protein sequence ID" value="KIM75883.1"/>
    <property type="molecule type" value="Genomic_DNA"/>
</dbReference>
<sequence>MSQKKMEEKSKCLHGIQTRPIVHNIHAFQCELFERKARGHLNFSAAVKRARRTLYNTASPHTQGQLWQVAIAVIEIEPFRLEGGHRTAEIHSIQSILVLGVKAINHPTMFFSYVSRFRRSSCKIGWGRCCESEASILRIWSSMSDGISSRRDKTPPKRYWC</sequence>
<gene>
    <name evidence="1" type="ORF">PILCRDRAFT_663377</name>
</gene>
<accession>A0A0C3APP1</accession>
<proteinExistence type="predicted"/>